<evidence type="ECO:0000259" key="3">
    <source>
        <dbReference type="Pfam" id="PF01229"/>
    </source>
</evidence>
<evidence type="ECO:0000313" key="5">
    <source>
        <dbReference type="Proteomes" id="UP000199687"/>
    </source>
</evidence>
<proteinExistence type="predicted"/>
<evidence type="ECO:0000256" key="1">
    <source>
        <dbReference type="ARBA" id="ARBA00022801"/>
    </source>
</evidence>
<organism evidence="4 5">
    <name type="scientific">Gracilibacillus ureilyticus</name>
    <dbReference type="NCBI Taxonomy" id="531814"/>
    <lineage>
        <taxon>Bacteria</taxon>
        <taxon>Bacillati</taxon>
        <taxon>Bacillota</taxon>
        <taxon>Bacilli</taxon>
        <taxon>Bacillales</taxon>
        <taxon>Bacillaceae</taxon>
        <taxon>Gracilibacillus</taxon>
    </lineage>
</organism>
<dbReference type="RefSeq" id="WP_089740173.1">
    <property type="nucleotide sequence ID" value="NZ_FOGL01000005.1"/>
</dbReference>
<dbReference type="SUPFAM" id="SSF51011">
    <property type="entry name" value="Glycosyl hydrolase domain"/>
    <property type="match status" value="1"/>
</dbReference>
<dbReference type="Pfam" id="PF01229">
    <property type="entry name" value="Glyco_hydro_39"/>
    <property type="match status" value="1"/>
</dbReference>
<dbReference type="InterPro" id="IPR049166">
    <property type="entry name" value="GH39_cat"/>
</dbReference>
<dbReference type="AlphaFoldDB" id="A0A1H9PQ69"/>
<reference evidence="4 5" key="1">
    <citation type="submission" date="2016-10" db="EMBL/GenBank/DDBJ databases">
        <authorList>
            <person name="de Groot N.N."/>
        </authorList>
    </citation>
    <scope>NUCLEOTIDE SEQUENCE [LARGE SCALE GENOMIC DNA]</scope>
    <source>
        <strain evidence="4 5">CGMCC 1.7727</strain>
    </source>
</reference>
<sequence length="139" mass="16103">MYRDNNLIVTKRANGELVLIIWNLVMEKGNDFSEDFELELPVNRGIYFMTEQSISEECANPWRTWQQMGRPRFPSKSQIEVLNKSAIPFFESKQLEVKENKLTHSVTLTKNEVRIIEVIPVNDESASYPGLDDSSLDSY</sequence>
<gene>
    <name evidence="4" type="ORF">SAMN04487944_105106</name>
</gene>
<evidence type="ECO:0000256" key="2">
    <source>
        <dbReference type="ARBA" id="ARBA00023295"/>
    </source>
</evidence>
<evidence type="ECO:0000313" key="4">
    <source>
        <dbReference type="EMBL" id="SER50456.1"/>
    </source>
</evidence>
<dbReference type="Gene3D" id="2.60.40.1500">
    <property type="entry name" value="Glycosyl hydrolase domain, family 39"/>
    <property type="match status" value="1"/>
</dbReference>
<keyword evidence="2" id="KW-0326">Glycosidase</keyword>
<name>A0A1H9PQ69_9BACI</name>
<accession>A0A1H9PQ69</accession>
<dbReference type="OrthoDB" id="9776971at2"/>
<dbReference type="Proteomes" id="UP000199687">
    <property type="component" value="Unassembled WGS sequence"/>
</dbReference>
<feature type="domain" description="Glycosyl hydrolases family 39 N-terminal catalytic" evidence="3">
    <location>
        <begin position="8"/>
        <end position="92"/>
    </location>
</feature>
<dbReference type="EMBL" id="FOGL01000005">
    <property type="protein sequence ID" value="SER50456.1"/>
    <property type="molecule type" value="Genomic_DNA"/>
</dbReference>
<protein>
    <submittedName>
        <fullName evidence="4">Glycosyl hydrolases family 39</fullName>
    </submittedName>
</protein>
<dbReference type="GO" id="GO:0016798">
    <property type="term" value="F:hydrolase activity, acting on glycosyl bonds"/>
    <property type="evidence" value="ECO:0007669"/>
    <property type="project" value="UniProtKB-KW"/>
</dbReference>
<keyword evidence="1 4" id="KW-0378">Hydrolase</keyword>
<keyword evidence="5" id="KW-1185">Reference proteome</keyword>
<dbReference type="STRING" id="531814.SAMN04487944_105106"/>